<dbReference type="Proteomes" id="UP000095558">
    <property type="component" value="Unassembled WGS sequence"/>
</dbReference>
<sequence length="38" mass="4616">MIYKKIEKFFDKYFEIKMFPIVIKILKSVPEGHKILIS</sequence>
<reference evidence="1 2" key="1">
    <citation type="submission" date="2015-09" db="EMBL/GenBank/DDBJ databases">
        <authorList>
            <consortium name="Pathogen Informatics"/>
        </authorList>
    </citation>
    <scope>NUCLEOTIDE SEQUENCE [LARGE SCALE GENOMIC DNA]</scope>
    <source>
        <strain evidence="1 2">2789STDY5834855</strain>
    </source>
</reference>
<dbReference type="AlphaFoldDB" id="A0A174ENF6"/>
<protein>
    <submittedName>
        <fullName evidence="1">Uncharacterized protein</fullName>
    </submittedName>
</protein>
<organism evidence="1 2">
    <name type="scientific">Clostridium disporicum</name>
    <dbReference type="NCBI Taxonomy" id="84024"/>
    <lineage>
        <taxon>Bacteria</taxon>
        <taxon>Bacillati</taxon>
        <taxon>Bacillota</taxon>
        <taxon>Clostridia</taxon>
        <taxon>Eubacteriales</taxon>
        <taxon>Clostridiaceae</taxon>
        <taxon>Clostridium</taxon>
    </lineage>
</organism>
<evidence type="ECO:0000313" key="2">
    <source>
        <dbReference type="Proteomes" id="UP000095558"/>
    </source>
</evidence>
<gene>
    <name evidence="1" type="ORF">ERS852470_02211</name>
</gene>
<evidence type="ECO:0000313" key="1">
    <source>
        <dbReference type="EMBL" id="CUO39403.1"/>
    </source>
</evidence>
<proteinExistence type="predicted"/>
<name>A0A174ENF6_9CLOT</name>
<accession>A0A174ENF6</accession>
<dbReference type="EMBL" id="CYZV01000023">
    <property type="protein sequence ID" value="CUO39403.1"/>
    <property type="molecule type" value="Genomic_DNA"/>
</dbReference>